<feature type="domain" description="Integrase catalytic" evidence="2">
    <location>
        <begin position="1"/>
        <end position="190"/>
    </location>
</feature>
<accession>A0ABS6AP60</accession>
<name>A0ABS6AP60_9RHOB</name>
<dbReference type="PROSITE" id="PS50994">
    <property type="entry name" value="INTEGRASE"/>
    <property type="match status" value="1"/>
</dbReference>
<keyword evidence="4" id="KW-1185">Reference proteome</keyword>
<reference evidence="3" key="1">
    <citation type="submission" date="2021-06" db="EMBL/GenBank/DDBJ databases">
        <title>Paracoccus bacterium XHP0099 sp. nov., isolated from the surface waters of the Yellow Sea.</title>
        <authorList>
            <person name="Xue H."/>
            <person name="Zhang D."/>
        </authorList>
    </citation>
    <scope>NUCLEOTIDE SEQUENCE</scope>
    <source>
        <strain evidence="3">XHP0099</strain>
    </source>
</reference>
<evidence type="ECO:0000259" key="2">
    <source>
        <dbReference type="PROSITE" id="PS50994"/>
    </source>
</evidence>
<organism evidence="3 4">
    <name type="scientific">Paracoccus marinaquae</name>
    <dbReference type="NCBI Taxonomy" id="2841926"/>
    <lineage>
        <taxon>Bacteria</taxon>
        <taxon>Pseudomonadati</taxon>
        <taxon>Pseudomonadota</taxon>
        <taxon>Alphaproteobacteria</taxon>
        <taxon>Rhodobacterales</taxon>
        <taxon>Paracoccaceae</taxon>
        <taxon>Paracoccus</taxon>
    </lineage>
</organism>
<dbReference type="Pfam" id="PF02914">
    <property type="entry name" value="DDE_2"/>
    <property type="match status" value="1"/>
</dbReference>
<sequence>MVHFGDGKPVRPVMIALVDVASHYILGYELARSENAVTTARLIRTVCQLYGIFDRLYTDNGSAFAGHLVAGGAKHKWRGKGKGKSGVKPLGVCYHLSIETIFAIPKNARAKIAECTFATLSRDLDDRPEFQAAHAGHAPGATPTKDVVPVPLADADAVIRRQMDRHNRETGRKGQGAGGRSYEQIFRDGLTERIMRKPTKQQLYMASPIYTPASVDRFGRVHINSWTYGGPETQQELLAWHGKGQILIGRKPDDFDAPAVAFSDKGRLICKDIMPVKAGVYGSVEGAKEAAKNRKAARAAVAAADEANSYLDDAAFDAAIARLSAPDAPTPPKPTKVVGGKFGGLQPKRKAEAETRPGATTYLTPEMQERFDRAIGFKPAFGAEKSVR</sequence>
<comment type="caution">
    <text evidence="3">The sequence shown here is derived from an EMBL/GenBank/DDBJ whole genome shotgun (WGS) entry which is preliminary data.</text>
</comment>
<dbReference type="Proteomes" id="UP001166191">
    <property type="component" value="Unassembled WGS sequence"/>
</dbReference>
<protein>
    <submittedName>
        <fullName evidence="3">Transposase family protein</fullName>
    </submittedName>
</protein>
<proteinExistence type="predicted"/>
<gene>
    <name evidence="3" type="ORF">KNW02_20130</name>
</gene>
<dbReference type="InterPro" id="IPR004189">
    <property type="entry name" value="Phage_Mu_transposase"/>
</dbReference>
<evidence type="ECO:0000256" key="1">
    <source>
        <dbReference type="SAM" id="MobiDB-lite"/>
    </source>
</evidence>
<evidence type="ECO:0000313" key="3">
    <source>
        <dbReference type="EMBL" id="MBU3032384.1"/>
    </source>
</evidence>
<dbReference type="RefSeq" id="WP_216034967.1">
    <property type="nucleotide sequence ID" value="NZ_JAHKNG010000088.1"/>
</dbReference>
<dbReference type="EMBL" id="JAHKNG010000088">
    <property type="protein sequence ID" value="MBU3032384.1"/>
    <property type="molecule type" value="Genomic_DNA"/>
</dbReference>
<feature type="region of interest" description="Disordered" evidence="1">
    <location>
        <begin position="325"/>
        <end position="365"/>
    </location>
</feature>
<dbReference type="InterPro" id="IPR001584">
    <property type="entry name" value="Integrase_cat-core"/>
</dbReference>
<evidence type="ECO:0000313" key="4">
    <source>
        <dbReference type="Proteomes" id="UP001166191"/>
    </source>
</evidence>